<organism evidence="1 2">
    <name type="scientific">Petromyces alliaceus</name>
    <name type="common">Aspergillus alliaceus</name>
    <dbReference type="NCBI Taxonomy" id="209559"/>
    <lineage>
        <taxon>Eukaryota</taxon>
        <taxon>Fungi</taxon>
        <taxon>Dikarya</taxon>
        <taxon>Ascomycota</taxon>
        <taxon>Pezizomycotina</taxon>
        <taxon>Eurotiomycetes</taxon>
        <taxon>Eurotiomycetidae</taxon>
        <taxon>Eurotiales</taxon>
        <taxon>Aspergillaceae</taxon>
        <taxon>Aspergillus</taxon>
        <taxon>Aspergillus subgen. Circumdati</taxon>
    </lineage>
</organism>
<comment type="caution">
    <text evidence="1">The sequence shown here is derived from an EMBL/GenBank/DDBJ whole genome shotgun (WGS) entry which is preliminary data.</text>
</comment>
<reference evidence="1 2" key="1">
    <citation type="submission" date="2019-04" db="EMBL/GenBank/DDBJ databases">
        <title>Aspergillus burnettii sp. nov., novel species from soil in southeast Queensland.</title>
        <authorList>
            <person name="Gilchrist C.L.M."/>
            <person name="Pitt J.I."/>
            <person name="Lange L."/>
            <person name="Lacey H.J."/>
            <person name="Vuong D."/>
            <person name="Midgley D.J."/>
            <person name="Greenfield P."/>
            <person name="Bradbury M."/>
            <person name="Lacey E."/>
            <person name="Busk P.K."/>
            <person name="Pilgaard B."/>
            <person name="Chooi Y.H."/>
            <person name="Piggott A.M."/>
        </authorList>
    </citation>
    <scope>NUCLEOTIDE SEQUENCE [LARGE SCALE GENOMIC DNA]</scope>
    <source>
        <strain evidence="1 2">FRR 5400</strain>
    </source>
</reference>
<dbReference type="EMBL" id="SPNV01000049">
    <property type="protein sequence ID" value="KAF5863581.1"/>
    <property type="molecule type" value="Genomic_DNA"/>
</dbReference>
<accession>A0A8H6E8R0</accession>
<name>A0A8H6E8R0_PETAA</name>
<evidence type="ECO:0000313" key="2">
    <source>
        <dbReference type="Proteomes" id="UP000541154"/>
    </source>
</evidence>
<proteinExistence type="predicted"/>
<dbReference type="Proteomes" id="UP000541154">
    <property type="component" value="Unassembled WGS sequence"/>
</dbReference>
<evidence type="ECO:0000313" key="1">
    <source>
        <dbReference type="EMBL" id="KAF5863581.1"/>
    </source>
</evidence>
<dbReference type="AlphaFoldDB" id="A0A8H6E8R0"/>
<gene>
    <name evidence="1" type="ORF">ETB97_009825</name>
</gene>
<protein>
    <submittedName>
        <fullName evidence="1">Uncharacterized protein</fullName>
    </submittedName>
</protein>
<sequence>MYNPLVAIQLINNTITTLQRVLDQWRNIQRQLHRQQLILRKRIVRESCWDHLALGTKQTSERDHEEDDRYSRGKGIGVTILGYTRVAGGTTNEALAILGGERDWDTECG</sequence>
<keyword evidence="2" id="KW-1185">Reference proteome</keyword>